<name>A0A0F9LLE5_9ZZZZ</name>
<gene>
    <name evidence="1" type="ORF">LCGC14_1184140</name>
</gene>
<evidence type="ECO:0000313" key="1">
    <source>
        <dbReference type="EMBL" id="KKM95844.1"/>
    </source>
</evidence>
<dbReference type="EMBL" id="LAZR01005956">
    <property type="protein sequence ID" value="KKM95844.1"/>
    <property type="molecule type" value="Genomic_DNA"/>
</dbReference>
<organism evidence="1">
    <name type="scientific">marine sediment metagenome</name>
    <dbReference type="NCBI Taxonomy" id="412755"/>
    <lineage>
        <taxon>unclassified sequences</taxon>
        <taxon>metagenomes</taxon>
        <taxon>ecological metagenomes</taxon>
    </lineage>
</organism>
<reference evidence="1" key="1">
    <citation type="journal article" date="2015" name="Nature">
        <title>Complex archaea that bridge the gap between prokaryotes and eukaryotes.</title>
        <authorList>
            <person name="Spang A."/>
            <person name="Saw J.H."/>
            <person name="Jorgensen S.L."/>
            <person name="Zaremba-Niedzwiedzka K."/>
            <person name="Martijn J."/>
            <person name="Lind A.E."/>
            <person name="van Eijk R."/>
            <person name="Schleper C."/>
            <person name="Guy L."/>
            <person name="Ettema T.J."/>
        </authorList>
    </citation>
    <scope>NUCLEOTIDE SEQUENCE</scope>
</reference>
<sequence>MTITVPKFSDAHKLREAVKHYGQTCEAFGFSLADKWMDIIPEKRNKMDQALNELNALISKYVDNVVRG</sequence>
<comment type="caution">
    <text evidence="1">The sequence shown here is derived from an EMBL/GenBank/DDBJ whole genome shotgun (WGS) entry which is preliminary data.</text>
</comment>
<dbReference type="AlphaFoldDB" id="A0A0F9LLE5"/>
<protein>
    <submittedName>
        <fullName evidence="1">Uncharacterized protein</fullName>
    </submittedName>
</protein>
<accession>A0A0F9LLE5</accession>
<proteinExistence type="predicted"/>